<gene>
    <name evidence="1" type="ORF">S06H3_06476</name>
</gene>
<organism evidence="1">
    <name type="scientific">marine sediment metagenome</name>
    <dbReference type="NCBI Taxonomy" id="412755"/>
    <lineage>
        <taxon>unclassified sequences</taxon>
        <taxon>metagenomes</taxon>
        <taxon>ecological metagenomes</taxon>
    </lineage>
</organism>
<evidence type="ECO:0000313" key="1">
    <source>
        <dbReference type="EMBL" id="GAH93029.1"/>
    </source>
</evidence>
<sequence>MIDLTLADATGFWVNGSLVVDPGGAGQEIHKIANIVGNTVTIATGLDNNQPGGTPVIVFSPYPWIVSPLAPGASQSLINQETGCEMPYTVEKGRTLSLIQRAIFFSQDYRADHYLDGNFVMSLTQPSGFFYKQDIVGITTKMLDPKGLASHTMRSTFTNIGTSNLVGGEDDVVLEETVGTPAFPTVKTVKCKFCGYEWDVPIDTTGVNCPKCRLLNIYYNLQGLRET</sequence>
<comment type="caution">
    <text evidence="1">The sequence shown here is derived from an EMBL/GenBank/DDBJ whole genome shotgun (WGS) entry which is preliminary data.</text>
</comment>
<dbReference type="AlphaFoldDB" id="X1KS98"/>
<reference evidence="1" key="1">
    <citation type="journal article" date="2014" name="Front. Microbiol.">
        <title>High frequency of phylogenetically diverse reductive dehalogenase-homologous genes in deep subseafloor sedimentary metagenomes.</title>
        <authorList>
            <person name="Kawai M."/>
            <person name="Futagami T."/>
            <person name="Toyoda A."/>
            <person name="Takaki Y."/>
            <person name="Nishi S."/>
            <person name="Hori S."/>
            <person name="Arai W."/>
            <person name="Tsubouchi T."/>
            <person name="Morono Y."/>
            <person name="Uchiyama I."/>
            <person name="Ito T."/>
            <person name="Fujiyama A."/>
            <person name="Inagaki F."/>
            <person name="Takami H."/>
        </authorList>
    </citation>
    <scope>NUCLEOTIDE SEQUENCE</scope>
    <source>
        <strain evidence="1">Expedition CK06-06</strain>
    </source>
</reference>
<name>X1KS98_9ZZZZ</name>
<accession>X1KS98</accession>
<protein>
    <submittedName>
        <fullName evidence="1">Uncharacterized protein</fullName>
    </submittedName>
</protein>
<proteinExistence type="predicted"/>
<dbReference type="EMBL" id="BARV01002521">
    <property type="protein sequence ID" value="GAH93029.1"/>
    <property type="molecule type" value="Genomic_DNA"/>
</dbReference>